<protein>
    <recommendedName>
        <fullName evidence="10">ABC transporter domain-containing protein</fullName>
    </recommendedName>
</protein>
<dbReference type="AlphaFoldDB" id="A0A1B7T9Z5"/>
<keyword evidence="6 8" id="KW-1133">Transmembrane helix</keyword>
<comment type="subcellular location">
    <subcellularLocation>
        <location evidence="1">Membrane</location>
        <topology evidence="1">Multi-pass membrane protein</topology>
    </subcellularLocation>
</comment>
<dbReference type="InterPro" id="IPR017871">
    <property type="entry name" value="ABC_transporter-like_CS"/>
</dbReference>
<reference evidence="12" key="1">
    <citation type="journal article" date="2016" name="Proc. Natl. Acad. Sci. U.S.A.">
        <title>Comparative genomics of biotechnologically important yeasts.</title>
        <authorList>
            <person name="Riley R."/>
            <person name="Haridas S."/>
            <person name="Wolfe K.H."/>
            <person name="Lopes M.R."/>
            <person name="Hittinger C.T."/>
            <person name="Goeker M."/>
            <person name="Salamov A.A."/>
            <person name="Wisecaver J.H."/>
            <person name="Long T.M."/>
            <person name="Calvey C.H."/>
            <person name="Aerts A.L."/>
            <person name="Barry K.W."/>
            <person name="Choi C."/>
            <person name="Clum A."/>
            <person name="Coughlan A.Y."/>
            <person name="Deshpande S."/>
            <person name="Douglass A.P."/>
            <person name="Hanson S.J."/>
            <person name="Klenk H.-P."/>
            <person name="LaButti K.M."/>
            <person name="Lapidus A."/>
            <person name="Lindquist E.A."/>
            <person name="Lipzen A.M."/>
            <person name="Meier-Kolthoff J.P."/>
            <person name="Ohm R.A."/>
            <person name="Otillar R.P."/>
            <person name="Pangilinan J.L."/>
            <person name="Peng Y."/>
            <person name="Rokas A."/>
            <person name="Rosa C.A."/>
            <person name="Scheuner C."/>
            <person name="Sibirny A.A."/>
            <person name="Slot J.C."/>
            <person name="Stielow J.B."/>
            <person name="Sun H."/>
            <person name="Kurtzman C.P."/>
            <person name="Blackwell M."/>
            <person name="Grigoriev I.V."/>
            <person name="Jeffries T.W."/>
        </authorList>
    </citation>
    <scope>NUCLEOTIDE SEQUENCE [LARGE SCALE GENOMIC DNA]</scope>
    <source>
        <strain evidence="12">NRRL Y-1626</strain>
    </source>
</reference>
<sequence>MRLTASGNKFFLLLFLVPFLQINITNAVETTTTTKNPYKLALSANNLNTNEDECPPCFNCMLPMFNCKQFSKCNEFNGQCECMEGFGGQDCVKPLCGGLNKTNELRPIRNDTFNNDTYTNQCDCDDGWEGINCNICYEDDVCRDFFDDDELKKGAVCNRNGIIVKKLYQGCDVTNPKIIQLLPKQKPQVSFHCDKSIEECFFQFWTNQIESFYCGFDTCSFDFDLQNNISHYKCENAQCKCIPGEFLCGKSGFIDITEFLEETIKGPGEFTCDLNNKECKFTEPSINDLITTLFGDPYIALKCNGGECMHYSQIPGYSQPNKKNLTWKQITGLSIFTLFVIGLIVLAIDAISKSPMFSNDDYKKLSNGDGDDDDEDEFEKFINSDKTGVTLTFEDVKYSVPSRNTNILKGISGHIQPGLTAIMGQSGGGKSTLIDILSNKQKSGKITGSVKINGESLINTKNTNLLKSIGFVDQDNFFLPTLTVYETILNSALLRLPKNMKYKTKVKFVIKVLKDLRIYDIKDHLIGDEFARGISGGERKRVAIGCELVKSPSILFLDEPTSGLDAANSKNVIDCLSELALKNNTTVVCSIHQPRANVFDKFDSLIFLGKGEMYFSGPVSELKDFLTNCGYECPPNVNIADYLLDITFDENLKPLTESFLEGHSFGNSELGEISHLLCSPEDEAAHNYSSLSQRDTTTTTEADTELANHQLATKFLDSQVYTGLLYQIKNSNSVESLNINLKLYASQASWIEQVIILSSRTFKNVYRNPKLLIGNYILTVAVALFLGNLYHNVQNDITGFQNRMGLFFFLILFLGFLAFTGLSTFYLERLIFLKERSNNYYHPSAYYISKIVSDIVPLRLIPPFILSIIIYPLVGLNMGQGQYVYFFKFLSILILFNFAISFEILTVGIFFQDLNAAIMFTVLLLLWSVLFSGLFINTANITNELFKYMKNGSLFFYSYEALIVNEVKDLTLKDEKLGLTIEVPGATILSTVGFNVLNLNRDISLLFAYILFFLCLGYILLHYRVIERK</sequence>
<feature type="transmembrane region" description="Helical" evidence="8">
    <location>
        <begin position="977"/>
        <end position="997"/>
    </location>
</feature>
<evidence type="ECO:0000259" key="10">
    <source>
        <dbReference type="PROSITE" id="PS50893"/>
    </source>
</evidence>
<keyword evidence="2" id="KW-0813">Transport</keyword>
<feature type="transmembrane region" description="Helical" evidence="8">
    <location>
        <begin position="1003"/>
        <end position="1021"/>
    </location>
</feature>
<dbReference type="GO" id="GO:0016887">
    <property type="term" value="F:ATP hydrolysis activity"/>
    <property type="evidence" value="ECO:0007669"/>
    <property type="project" value="InterPro"/>
</dbReference>
<dbReference type="PANTHER" id="PTHR48041">
    <property type="entry name" value="ABC TRANSPORTER G FAMILY MEMBER 28"/>
    <property type="match status" value="1"/>
</dbReference>
<dbReference type="InterPro" id="IPR027417">
    <property type="entry name" value="P-loop_NTPase"/>
</dbReference>
<gene>
    <name evidence="11" type="ORF">HANVADRAFT_7949</name>
</gene>
<keyword evidence="12" id="KW-1185">Reference proteome</keyword>
<feature type="transmembrane region" description="Helical" evidence="8">
    <location>
        <begin position="805"/>
        <end position="827"/>
    </location>
</feature>
<keyword evidence="7 8" id="KW-0472">Membrane</keyword>
<keyword evidence="4" id="KW-0547">Nucleotide-binding</keyword>
<evidence type="ECO:0000256" key="3">
    <source>
        <dbReference type="ARBA" id="ARBA00022692"/>
    </source>
</evidence>
<evidence type="ECO:0000256" key="8">
    <source>
        <dbReference type="SAM" id="Phobius"/>
    </source>
</evidence>
<dbReference type="InterPro" id="IPR050352">
    <property type="entry name" value="ABCG_transporters"/>
</dbReference>
<name>A0A1B7T9Z5_9ASCO</name>
<feature type="domain" description="ABC transporter" evidence="10">
    <location>
        <begin position="391"/>
        <end position="635"/>
    </location>
</feature>
<dbReference type="GO" id="GO:0140359">
    <property type="term" value="F:ABC-type transporter activity"/>
    <property type="evidence" value="ECO:0007669"/>
    <property type="project" value="InterPro"/>
</dbReference>
<dbReference type="Gene3D" id="3.40.50.300">
    <property type="entry name" value="P-loop containing nucleotide triphosphate hydrolases"/>
    <property type="match status" value="1"/>
</dbReference>
<keyword evidence="5" id="KW-0067">ATP-binding</keyword>
<proteinExistence type="predicted"/>
<dbReference type="PROSITE" id="PS50893">
    <property type="entry name" value="ABC_TRANSPORTER_2"/>
    <property type="match status" value="1"/>
</dbReference>
<dbReference type="SMART" id="SM00382">
    <property type="entry name" value="AAA"/>
    <property type="match status" value="1"/>
</dbReference>
<dbReference type="EMBL" id="LXPE01000077">
    <property type="protein sequence ID" value="OBA25538.1"/>
    <property type="molecule type" value="Genomic_DNA"/>
</dbReference>
<evidence type="ECO:0000256" key="5">
    <source>
        <dbReference type="ARBA" id="ARBA00022840"/>
    </source>
</evidence>
<dbReference type="OrthoDB" id="66620at2759"/>
<dbReference type="InterPro" id="IPR013525">
    <property type="entry name" value="ABC2_TM"/>
</dbReference>
<feature type="transmembrane region" description="Helical" evidence="8">
    <location>
        <begin position="771"/>
        <end position="793"/>
    </location>
</feature>
<keyword evidence="3 8" id="KW-0812">Transmembrane</keyword>
<dbReference type="GO" id="GO:0005524">
    <property type="term" value="F:ATP binding"/>
    <property type="evidence" value="ECO:0007669"/>
    <property type="project" value="UniProtKB-KW"/>
</dbReference>
<comment type="caution">
    <text evidence="11">The sequence shown here is derived from an EMBL/GenBank/DDBJ whole genome shotgun (WGS) entry which is preliminary data.</text>
</comment>
<feature type="transmembrane region" description="Helical" evidence="8">
    <location>
        <begin position="918"/>
        <end position="936"/>
    </location>
</feature>
<feature type="signal peptide" evidence="9">
    <location>
        <begin position="1"/>
        <end position="27"/>
    </location>
</feature>
<dbReference type="PROSITE" id="PS00211">
    <property type="entry name" value="ABC_TRANSPORTER_1"/>
    <property type="match status" value="1"/>
</dbReference>
<feature type="chain" id="PRO_5008598675" description="ABC transporter domain-containing protein" evidence="9">
    <location>
        <begin position="28"/>
        <end position="1029"/>
    </location>
</feature>
<keyword evidence="9" id="KW-0732">Signal</keyword>
<dbReference type="GO" id="GO:0016020">
    <property type="term" value="C:membrane"/>
    <property type="evidence" value="ECO:0007669"/>
    <property type="project" value="UniProtKB-SubCell"/>
</dbReference>
<evidence type="ECO:0000256" key="7">
    <source>
        <dbReference type="ARBA" id="ARBA00023136"/>
    </source>
</evidence>
<dbReference type="InterPro" id="IPR003593">
    <property type="entry name" value="AAA+_ATPase"/>
</dbReference>
<evidence type="ECO:0000256" key="6">
    <source>
        <dbReference type="ARBA" id="ARBA00022989"/>
    </source>
</evidence>
<dbReference type="CDD" id="cd03213">
    <property type="entry name" value="ABCG_EPDR"/>
    <property type="match status" value="1"/>
</dbReference>
<feature type="transmembrane region" description="Helical" evidence="8">
    <location>
        <begin position="856"/>
        <end position="874"/>
    </location>
</feature>
<dbReference type="PANTHER" id="PTHR48041:SF2">
    <property type="entry name" value="ATP-DEPENDENT PERMEASE-RELATED"/>
    <property type="match status" value="1"/>
</dbReference>
<evidence type="ECO:0000256" key="4">
    <source>
        <dbReference type="ARBA" id="ARBA00022741"/>
    </source>
</evidence>
<organism evidence="11 12">
    <name type="scientific">Hanseniaspora valbyensis NRRL Y-1626</name>
    <dbReference type="NCBI Taxonomy" id="766949"/>
    <lineage>
        <taxon>Eukaryota</taxon>
        <taxon>Fungi</taxon>
        <taxon>Dikarya</taxon>
        <taxon>Ascomycota</taxon>
        <taxon>Saccharomycotina</taxon>
        <taxon>Saccharomycetes</taxon>
        <taxon>Saccharomycodales</taxon>
        <taxon>Saccharomycodaceae</taxon>
        <taxon>Hanseniaspora</taxon>
    </lineage>
</organism>
<evidence type="ECO:0000256" key="2">
    <source>
        <dbReference type="ARBA" id="ARBA00022448"/>
    </source>
</evidence>
<dbReference type="Pfam" id="PF01061">
    <property type="entry name" value="ABC2_membrane"/>
    <property type="match status" value="1"/>
</dbReference>
<dbReference type="Proteomes" id="UP000092321">
    <property type="component" value="Unassembled WGS sequence"/>
</dbReference>
<feature type="transmembrane region" description="Helical" evidence="8">
    <location>
        <begin position="330"/>
        <end position="348"/>
    </location>
</feature>
<evidence type="ECO:0000256" key="9">
    <source>
        <dbReference type="SAM" id="SignalP"/>
    </source>
</evidence>
<dbReference type="InterPro" id="IPR003439">
    <property type="entry name" value="ABC_transporter-like_ATP-bd"/>
</dbReference>
<evidence type="ECO:0000256" key="1">
    <source>
        <dbReference type="ARBA" id="ARBA00004141"/>
    </source>
</evidence>
<dbReference type="SUPFAM" id="SSF52540">
    <property type="entry name" value="P-loop containing nucleoside triphosphate hydrolases"/>
    <property type="match status" value="1"/>
</dbReference>
<evidence type="ECO:0000313" key="12">
    <source>
        <dbReference type="Proteomes" id="UP000092321"/>
    </source>
</evidence>
<feature type="transmembrane region" description="Helical" evidence="8">
    <location>
        <begin position="886"/>
        <end position="911"/>
    </location>
</feature>
<dbReference type="Pfam" id="PF00005">
    <property type="entry name" value="ABC_tran"/>
    <property type="match status" value="1"/>
</dbReference>
<accession>A0A1B7T9Z5</accession>
<evidence type="ECO:0000313" key="11">
    <source>
        <dbReference type="EMBL" id="OBA25538.1"/>
    </source>
</evidence>